<comment type="similarity">
    <text evidence="1">Belongs to the metallo-beta-lactamase superfamily. Class-B beta-lactamase family.</text>
</comment>
<evidence type="ECO:0000313" key="3">
    <source>
        <dbReference type="EMBL" id="KEQ07537.1"/>
    </source>
</evidence>
<dbReference type="Gene3D" id="3.60.15.10">
    <property type="entry name" value="Ribonuclease Z/Hydroxyacylglutathione hydrolase-like"/>
    <property type="match status" value="1"/>
</dbReference>
<dbReference type="EMBL" id="JOKJ01000012">
    <property type="protein sequence ID" value="KEQ07537.1"/>
    <property type="molecule type" value="Genomic_DNA"/>
</dbReference>
<dbReference type="Pfam" id="PF00753">
    <property type="entry name" value="Lactamase_B"/>
    <property type="match status" value="1"/>
</dbReference>
<dbReference type="Proteomes" id="UP000052167">
    <property type="component" value="Unassembled WGS sequence"/>
</dbReference>
<dbReference type="GO" id="GO:0017001">
    <property type="term" value="P:antibiotic catabolic process"/>
    <property type="evidence" value="ECO:0007669"/>
    <property type="project" value="UniProtKB-ARBA"/>
</dbReference>
<sequence>MVDTSTLRVFEPYPGVFAYYDGRIPGKRLYSQKPNWLDDGAFELGAASYAIVDGAEALVYDTHISIAHARFIRQHLEDRGVGKITVVLSHWHADHVAGNAIFDDCEIIALELTARALEENRPRLESRDPPIRPLVMPNGLFKTALTLQIGERTVELHHFDIHSADGNVLWLADQGLLFAGDTLEDPISYLAEEDRLAIHIGELERMRTWPIRRILPNHGSAERIAAGGYTVEFIDANRRYLEKLTTKGEISKPQAMSLKDFIAEDLAAGAIDYFKPYEAVHRRNVVAIMSLSDGD</sequence>
<proteinExistence type="inferred from homology"/>
<evidence type="ECO:0000313" key="4">
    <source>
        <dbReference type="Proteomes" id="UP000052167"/>
    </source>
</evidence>
<comment type="caution">
    <text evidence="3">The sequence shown here is derived from an EMBL/GenBank/DDBJ whole genome shotgun (WGS) entry which is preliminary data.</text>
</comment>
<protein>
    <submittedName>
        <fullName evidence="3">Beta-lactamase</fullName>
    </submittedName>
</protein>
<dbReference type="SMART" id="SM00849">
    <property type="entry name" value="Lactamase_B"/>
    <property type="match status" value="1"/>
</dbReference>
<dbReference type="PANTHER" id="PTHR42951:SF4">
    <property type="entry name" value="ACYL-COENZYME A THIOESTERASE MBLAC2"/>
    <property type="match status" value="1"/>
</dbReference>
<dbReference type="AlphaFoldDB" id="A0A922T5J5"/>
<evidence type="ECO:0000259" key="2">
    <source>
        <dbReference type="SMART" id="SM00849"/>
    </source>
</evidence>
<dbReference type="InterPro" id="IPR001279">
    <property type="entry name" value="Metallo-B-lactamas"/>
</dbReference>
<gene>
    <name evidence="3" type="ORF">GV68_04255</name>
</gene>
<name>A0A922T5J5_9HYPH</name>
<evidence type="ECO:0000256" key="1">
    <source>
        <dbReference type="ARBA" id="ARBA00005250"/>
    </source>
</evidence>
<dbReference type="PANTHER" id="PTHR42951">
    <property type="entry name" value="METALLO-BETA-LACTAMASE DOMAIN-CONTAINING"/>
    <property type="match status" value="1"/>
</dbReference>
<reference evidence="3 4" key="1">
    <citation type="submission" date="2014-06" db="EMBL/GenBank/DDBJ databases">
        <title>Rhizobium pelagicum/R2-400B4.</title>
        <authorList>
            <person name="Kimes N.E."/>
            <person name="Lopez-Perez M."/>
        </authorList>
    </citation>
    <scope>NUCLEOTIDE SEQUENCE [LARGE SCALE GENOMIC DNA]</scope>
    <source>
        <strain evidence="3 4">R2-400B4</strain>
    </source>
</reference>
<keyword evidence="4" id="KW-1185">Reference proteome</keyword>
<feature type="domain" description="Metallo-beta-lactamase" evidence="2">
    <location>
        <begin position="45"/>
        <end position="218"/>
    </location>
</feature>
<accession>A0A922T5J5</accession>
<dbReference type="OrthoDB" id="420651at2"/>
<dbReference type="SUPFAM" id="SSF56281">
    <property type="entry name" value="Metallo-hydrolase/oxidoreductase"/>
    <property type="match status" value="1"/>
</dbReference>
<organism evidence="3 4">
    <name type="scientific">Pseudorhizobium pelagicum</name>
    <dbReference type="NCBI Taxonomy" id="1509405"/>
    <lineage>
        <taxon>Bacteria</taxon>
        <taxon>Pseudomonadati</taxon>
        <taxon>Pseudomonadota</taxon>
        <taxon>Alphaproteobacteria</taxon>
        <taxon>Hyphomicrobiales</taxon>
        <taxon>Rhizobiaceae</taxon>
        <taxon>Rhizobium/Agrobacterium group</taxon>
        <taxon>Pseudorhizobium</taxon>
    </lineage>
</organism>
<dbReference type="RefSeq" id="WP_037167007.1">
    <property type="nucleotide sequence ID" value="NZ_CAJXID010000021.1"/>
</dbReference>
<dbReference type="InterPro" id="IPR036866">
    <property type="entry name" value="RibonucZ/Hydroxyglut_hydro"/>
</dbReference>
<dbReference type="InterPro" id="IPR050855">
    <property type="entry name" value="NDM-1-like"/>
</dbReference>